<dbReference type="EMBL" id="VOPL01000001">
    <property type="protein sequence ID" value="TXB71298.1"/>
    <property type="molecule type" value="Genomic_DNA"/>
</dbReference>
<accession>A0A5C6SA60</accession>
<evidence type="ECO:0000256" key="1">
    <source>
        <dbReference type="SAM" id="MobiDB-lite"/>
    </source>
</evidence>
<evidence type="ECO:0000313" key="2">
    <source>
        <dbReference type="EMBL" id="TXB71298.1"/>
    </source>
</evidence>
<dbReference type="Proteomes" id="UP000321562">
    <property type="component" value="Unassembled WGS sequence"/>
</dbReference>
<keyword evidence="3" id="KW-1185">Reference proteome</keyword>
<dbReference type="OrthoDB" id="7876991at2"/>
<dbReference type="AlphaFoldDB" id="A0A5C6SA60"/>
<comment type="caution">
    <text evidence="2">The sequence shown here is derived from an EMBL/GenBank/DDBJ whole genome shotgun (WGS) entry which is preliminary data.</text>
</comment>
<evidence type="ECO:0000313" key="3">
    <source>
        <dbReference type="Proteomes" id="UP000321562"/>
    </source>
</evidence>
<proteinExistence type="predicted"/>
<gene>
    <name evidence="2" type="ORF">FQV27_00410</name>
</gene>
<protein>
    <submittedName>
        <fullName evidence="2">Uncharacterized protein</fullName>
    </submittedName>
</protein>
<organism evidence="2 3">
    <name type="scientific">Paracoccus aurantiacus</name>
    <dbReference type="NCBI Taxonomy" id="2599412"/>
    <lineage>
        <taxon>Bacteria</taxon>
        <taxon>Pseudomonadati</taxon>
        <taxon>Pseudomonadota</taxon>
        <taxon>Alphaproteobacteria</taxon>
        <taxon>Rhodobacterales</taxon>
        <taxon>Paracoccaceae</taxon>
        <taxon>Paracoccus</taxon>
    </lineage>
</organism>
<reference evidence="2 3" key="1">
    <citation type="submission" date="2019-08" db="EMBL/GenBank/DDBJ databases">
        <authorList>
            <person name="Ye J."/>
        </authorList>
    </citation>
    <scope>NUCLEOTIDE SEQUENCE [LARGE SCALE GENOMIC DNA]</scope>
    <source>
        <strain evidence="2 3">TK008</strain>
    </source>
</reference>
<sequence>MKAVTRAALAIGITKGIDYVANRGKDPAKMTAEERKLAQKAKHDTRKMVKRARQAARISRRIR</sequence>
<name>A0A5C6SA60_9RHOB</name>
<feature type="region of interest" description="Disordered" evidence="1">
    <location>
        <begin position="38"/>
        <end position="63"/>
    </location>
</feature>